<name>A0A4R2P0P7_9FLAO</name>
<proteinExistence type="predicted"/>
<dbReference type="RefSeq" id="WP_132791679.1">
    <property type="nucleotide sequence ID" value="NZ_SLXM01000001.1"/>
</dbReference>
<gene>
    <name evidence="1" type="ORF">EV195_101217</name>
</gene>
<reference evidence="1 2" key="1">
    <citation type="submission" date="2019-03" db="EMBL/GenBank/DDBJ databases">
        <title>Genomic Encyclopedia of Type Strains, Phase IV (KMG-IV): sequencing the most valuable type-strain genomes for metagenomic binning, comparative biology and taxonomic classification.</title>
        <authorList>
            <person name="Goeker M."/>
        </authorList>
    </citation>
    <scope>NUCLEOTIDE SEQUENCE [LARGE SCALE GENOMIC DNA]</scope>
    <source>
        <strain evidence="1 2">DSM 14836</strain>
    </source>
</reference>
<dbReference type="EMBL" id="SLXM01000001">
    <property type="protein sequence ID" value="TCP28057.1"/>
    <property type="molecule type" value="Genomic_DNA"/>
</dbReference>
<dbReference type="AlphaFoldDB" id="A0A4R2P0P7"/>
<dbReference type="OrthoDB" id="9815802at2"/>
<accession>A0A4R2P0P7</accession>
<evidence type="ECO:0000313" key="2">
    <source>
        <dbReference type="Proteomes" id="UP000294564"/>
    </source>
</evidence>
<keyword evidence="2" id="KW-1185">Reference proteome</keyword>
<sequence>MTKKVFFFFFFISLLGFGQKKLKEFRSKKITVKSDTIQIDSVSINPTFFKLLSKDGKEISKEKYQVDFVKSKLLIKLDSFPEITIEYLRYPEFLTKEYSPLDKSLIVPNSTNTSEQLYSLTTNKKKTRNEFFDGLKTSGFISRGITSGNNQNAVTNATLDLTIEGKLSKDVSIRANIFDTNFPLQQGGYSQNITDFNRVFVELYNTNWKVKGGDVSLVNKDSYFLNFDKQVSGLQVEANISKNFKASGSGAIVRGRFTAFNFVGTEGNQGPYKIFGPNNESAIVIVEGSDAVFVNGIRLERGENKDYVIDYNLAEIRFNTKYPITNDMRVRIEFQFSDRNYTRFITYEKAHYKGEKFSISGYFYNENDAKSQPIQQNLTTDQKQILANAGNDVTQMVSPSAFIDEYSPNRIQYRKVDTGGVEVFEFSNDENEELYTVTFSNLGANNGSYVIDSTIAIGTIYRYVGQNLGSFEPSIRLIAPTSLQVAVVNSNYNPSEKTNISAELAYSNNDQNLFSSIDDEKNQQIASKLNWQQTILDGNWKLKSNLDYEFVQQNFKTVQRFRTVEFNRDWNLRTAVGNQNQLVTTFRLEKEKNNFVSYGFNHLNFSESFNGNKHEIQSRLSNKNAVFNLKGSVLQNISSTEKDEFFRLYSNYEKRFKKTWIGGLVNFETNEIRDRNTNTFNTLSHQFQEYEGYFGIGDSTKVFAKVGLNYRTNDSIKSNSFTRINNRNTVYLDSRIIQNKTTNLSLYANYRFTDQKFTENEQSLNSRIIYNQRFFKNGLTLGTVYETSSGNIARQDFIYVKTEPGQGFYTWIDYNNDGVQQFEEFEIAQFQDQAEYLRVPLPNLTFLPTQRASWKQSITLNPSLWKTKKGVRKWLSYFYNQTYFLINNEQRRVGDSFNLNPFDLDENQLVGLQFNFRNSFYFNRNLQNYSWIYTFGKSRNKQQFTIGNQENNSFTHQLDFKHRLGKFWLFEATSSFSENKLSTENFANRNYNLRNKEFNPKLTYLYSKDHRLSAFYHFQNKENTVAGLENLNQKKVGVEYYYINEKQNQISANFNMFLNDFEGNANSPVGYQMLEGLQVGRNFTWNALVTQKLNSFLNLNLNYFGRKSEASKTIHTGMVQLKAIF</sequence>
<organism evidence="1 2">
    <name type="scientific">Tenacibaculum skagerrakense</name>
    <dbReference type="NCBI Taxonomy" id="186571"/>
    <lineage>
        <taxon>Bacteria</taxon>
        <taxon>Pseudomonadati</taxon>
        <taxon>Bacteroidota</taxon>
        <taxon>Flavobacteriia</taxon>
        <taxon>Flavobacteriales</taxon>
        <taxon>Flavobacteriaceae</taxon>
        <taxon>Tenacibaculum</taxon>
    </lineage>
</organism>
<dbReference type="Proteomes" id="UP000294564">
    <property type="component" value="Unassembled WGS sequence"/>
</dbReference>
<evidence type="ECO:0000313" key="1">
    <source>
        <dbReference type="EMBL" id="TCP28057.1"/>
    </source>
</evidence>
<protein>
    <submittedName>
        <fullName evidence="1">Uncharacterized protein</fullName>
    </submittedName>
</protein>
<comment type="caution">
    <text evidence="1">The sequence shown here is derived from an EMBL/GenBank/DDBJ whole genome shotgun (WGS) entry which is preliminary data.</text>
</comment>